<evidence type="ECO:0000313" key="7">
    <source>
        <dbReference type="Proteomes" id="UP000789595"/>
    </source>
</evidence>
<evidence type="ECO:0000256" key="2">
    <source>
        <dbReference type="ARBA" id="ARBA00023043"/>
    </source>
</evidence>
<feature type="region of interest" description="Disordered" evidence="4">
    <location>
        <begin position="16"/>
        <end position="38"/>
    </location>
</feature>
<gene>
    <name evidence="5" type="ORF">PCAL00307_LOCUS20636</name>
    <name evidence="6" type="ORF">PECAL_1P14440</name>
</gene>
<evidence type="ECO:0000313" key="5">
    <source>
        <dbReference type="EMBL" id="CAE0705188.1"/>
    </source>
</evidence>
<dbReference type="EMBL" id="HBIW01023918">
    <property type="protein sequence ID" value="CAE0705188.1"/>
    <property type="molecule type" value="Transcribed_RNA"/>
</dbReference>
<dbReference type="AlphaFoldDB" id="A0A7S4A6B1"/>
<accession>A0A7S4A6B1</accession>
<feature type="repeat" description="ANK" evidence="3">
    <location>
        <begin position="188"/>
        <end position="220"/>
    </location>
</feature>
<dbReference type="GO" id="GO:0005737">
    <property type="term" value="C:cytoplasm"/>
    <property type="evidence" value="ECO:0007669"/>
    <property type="project" value="TreeGrafter"/>
</dbReference>
<proteinExistence type="predicted"/>
<dbReference type="PROSITE" id="PS50088">
    <property type="entry name" value="ANK_REPEAT"/>
    <property type="match status" value="1"/>
</dbReference>
<dbReference type="Proteomes" id="UP000789595">
    <property type="component" value="Unassembled WGS sequence"/>
</dbReference>
<dbReference type="PANTHER" id="PTHR24198">
    <property type="entry name" value="ANKYRIN REPEAT AND PROTEIN KINASE DOMAIN-CONTAINING PROTEIN"/>
    <property type="match status" value="1"/>
</dbReference>
<dbReference type="SMART" id="SM00248">
    <property type="entry name" value="ANK"/>
    <property type="match status" value="2"/>
</dbReference>
<dbReference type="Pfam" id="PF12796">
    <property type="entry name" value="Ank_2"/>
    <property type="match status" value="1"/>
</dbReference>
<feature type="compositionally biased region" description="Basic and acidic residues" evidence="4">
    <location>
        <begin position="16"/>
        <end position="25"/>
    </location>
</feature>
<evidence type="ECO:0000256" key="4">
    <source>
        <dbReference type="SAM" id="MobiDB-lite"/>
    </source>
</evidence>
<dbReference type="SUPFAM" id="SSF48403">
    <property type="entry name" value="Ankyrin repeat"/>
    <property type="match status" value="1"/>
</dbReference>
<evidence type="ECO:0000256" key="3">
    <source>
        <dbReference type="PROSITE-ProRule" id="PRU00023"/>
    </source>
</evidence>
<dbReference type="PANTHER" id="PTHR24198:SF165">
    <property type="entry name" value="ANKYRIN REPEAT-CONTAINING PROTEIN-RELATED"/>
    <property type="match status" value="1"/>
</dbReference>
<dbReference type="InterPro" id="IPR036770">
    <property type="entry name" value="Ankyrin_rpt-contain_sf"/>
</dbReference>
<dbReference type="Gene3D" id="1.25.40.20">
    <property type="entry name" value="Ankyrin repeat-containing domain"/>
    <property type="match status" value="1"/>
</dbReference>
<dbReference type="InterPro" id="IPR002110">
    <property type="entry name" value="Ankyrin_rpt"/>
</dbReference>
<reference evidence="5" key="1">
    <citation type="submission" date="2021-01" db="EMBL/GenBank/DDBJ databases">
        <authorList>
            <person name="Corre E."/>
            <person name="Pelletier E."/>
            <person name="Niang G."/>
            <person name="Scheremetjew M."/>
            <person name="Finn R."/>
            <person name="Kale V."/>
            <person name="Holt S."/>
            <person name="Cochrane G."/>
            <person name="Meng A."/>
            <person name="Brown T."/>
            <person name="Cohen L."/>
        </authorList>
    </citation>
    <scope>NUCLEOTIDE SEQUENCE</scope>
    <source>
        <strain evidence="5">CCMP1756</strain>
    </source>
</reference>
<protein>
    <submittedName>
        <fullName evidence="5">Uncharacterized protein</fullName>
    </submittedName>
</protein>
<sequence>MMARADRLIREAEGKYERSKAHELQGKGNATGKLVEGGLPDDAAERKALMDQALADRRKERLKYMTHDELIDDAAQFRGDMDEDERYALMERCARGEPMRFVEVPENSLLRRPLLNYRCLYPHPLPIDSGKGRGGDLKITKLDNDLAMRDLNHLKANDRAWRAVTKNKPWCLEELYLTGYEINWPNDDNNTPFHLAAHFGYIECVRVFIHAGCDVNVETTSGVTPTYNALAAGHIDVAALLQEHGGLKRVTPKLHGVRTIVDVAGDRRGRSHLDDLAEEHRRPPYAMQF</sequence>
<keyword evidence="2 3" id="KW-0040">ANK repeat</keyword>
<name>A0A7S4A6B1_9STRA</name>
<keyword evidence="1" id="KW-0677">Repeat</keyword>
<dbReference type="EMBL" id="CAKKNE010000001">
    <property type="protein sequence ID" value="CAH0365041.1"/>
    <property type="molecule type" value="Genomic_DNA"/>
</dbReference>
<dbReference type="OrthoDB" id="19174at2759"/>
<reference evidence="6" key="2">
    <citation type="submission" date="2021-11" db="EMBL/GenBank/DDBJ databases">
        <authorList>
            <consortium name="Genoscope - CEA"/>
            <person name="William W."/>
        </authorList>
    </citation>
    <scope>NUCLEOTIDE SEQUENCE</scope>
</reference>
<evidence type="ECO:0000313" key="6">
    <source>
        <dbReference type="EMBL" id="CAH0365041.1"/>
    </source>
</evidence>
<evidence type="ECO:0000256" key="1">
    <source>
        <dbReference type="ARBA" id="ARBA00022737"/>
    </source>
</evidence>
<dbReference type="PROSITE" id="PS50297">
    <property type="entry name" value="ANK_REP_REGION"/>
    <property type="match status" value="1"/>
</dbReference>
<organism evidence="5">
    <name type="scientific">Pelagomonas calceolata</name>
    <dbReference type="NCBI Taxonomy" id="35677"/>
    <lineage>
        <taxon>Eukaryota</taxon>
        <taxon>Sar</taxon>
        <taxon>Stramenopiles</taxon>
        <taxon>Ochrophyta</taxon>
        <taxon>Pelagophyceae</taxon>
        <taxon>Pelagomonadales</taxon>
        <taxon>Pelagomonadaceae</taxon>
        <taxon>Pelagomonas</taxon>
    </lineage>
</organism>
<keyword evidence="7" id="KW-1185">Reference proteome</keyword>